<dbReference type="Proteomes" id="UP000007646">
    <property type="component" value="Unassembled WGS sequence"/>
</dbReference>
<keyword evidence="4" id="KW-0747">Spliceosome</keyword>
<comment type="subcellular location">
    <subcellularLocation>
        <location evidence="1">Nucleus</location>
    </subcellularLocation>
</comment>
<dbReference type="InParanoid" id="G3UHC4"/>
<keyword evidence="7" id="KW-0539">Nucleus</keyword>
<gene>
    <name evidence="11" type="primary">CWC25</name>
</gene>
<keyword evidence="12" id="KW-1185">Reference proteome</keyword>
<evidence type="ECO:0000313" key="11">
    <source>
        <dbReference type="Ensembl" id="ENSLAFP00000027232.1"/>
    </source>
</evidence>
<evidence type="ECO:0000256" key="5">
    <source>
        <dbReference type="ARBA" id="ARBA00023054"/>
    </source>
</evidence>
<keyword evidence="3" id="KW-0507">mRNA processing</keyword>
<evidence type="ECO:0000256" key="3">
    <source>
        <dbReference type="ARBA" id="ARBA00022664"/>
    </source>
</evidence>
<evidence type="ECO:0000256" key="2">
    <source>
        <dbReference type="ARBA" id="ARBA00006695"/>
    </source>
</evidence>
<dbReference type="PANTHER" id="PTHR16196">
    <property type="entry name" value="CELL CYCLE CONTROL PROTEIN CWF25"/>
    <property type="match status" value="1"/>
</dbReference>
<reference evidence="11" key="2">
    <citation type="submission" date="2025-08" db="UniProtKB">
        <authorList>
            <consortium name="Ensembl"/>
        </authorList>
    </citation>
    <scope>IDENTIFICATION</scope>
    <source>
        <strain evidence="11">Isolate ISIS603380</strain>
    </source>
</reference>
<feature type="domain" description="CBF1-interacting co-repressor CIR N-terminal" evidence="10">
    <location>
        <begin position="11"/>
        <end position="47"/>
    </location>
</feature>
<dbReference type="OMA" id="SWHPHTM"/>
<dbReference type="Ensembl" id="ENSLAFT00000031424.1">
    <property type="protein sequence ID" value="ENSLAFP00000027232.1"/>
    <property type="gene ID" value="ENSLAFG00000002238.2"/>
</dbReference>
<dbReference type="GO" id="GO:0016607">
    <property type="term" value="C:nuclear speck"/>
    <property type="evidence" value="ECO:0007669"/>
    <property type="project" value="Ensembl"/>
</dbReference>
<dbReference type="STRING" id="9785.ENSLAFP00000027232"/>
<feature type="compositionally biased region" description="Basic residues" evidence="9">
    <location>
        <begin position="286"/>
        <end position="316"/>
    </location>
</feature>
<feature type="region of interest" description="Disordered" evidence="9">
    <location>
        <begin position="250"/>
        <end position="343"/>
    </location>
</feature>
<protein>
    <submittedName>
        <fullName evidence="11">CWC25 spliceosome associated protein homolog</fullName>
    </submittedName>
</protein>
<evidence type="ECO:0000256" key="6">
    <source>
        <dbReference type="ARBA" id="ARBA00023187"/>
    </source>
</evidence>
<organism evidence="11 12">
    <name type="scientific">Loxodonta africana</name>
    <name type="common">African elephant</name>
    <dbReference type="NCBI Taxonomy" id="9785"/>
    <lineage>
        <taxon>Eukaryota</taxon>
        <taxon>Metazoa</taxon>
        <taxon>Chordata</taxon>
        <taxon>Craniata</taxon>
        <taxon>Vertebrata</taxon>
        <taxon>Euteleostomi</taxon>
        <taxon>Mammalia</taxon>
        <taxon>Eutheria</taxon>
        <taxon>Afrotheria</taxon>
        <taxon>Proboscidea</taxon>
        <taxon>Elephantidae</taxon>
        <taxon>Loxodonta</taxon>
    </lineage>
</organism>
<reference evidence="11 12" key="1">
    <citation type="submission" date="2009-06" db="EMBL/GenBank/DDBJ databases">
        <title>The Genome Sequence of Loxodonta africana (African elephant).</title>
        <authorList>
            <person name="Di Palma F."/>
            <person name="Heiman D."/>
            <person name="Young S."/>
            <person name="Johnson J."/>
            <person name="Lander E.S."/>
            <person name="Lindblad-Toh K."/>
        </authorList>
    </citation>
    <scope>NUCLEOTIDE SEQUENCE [LARGE SCALE GENOMIC DNA]</scope>
    <source>
        <strain evidence="11 12">Isolate ISIS603380</strain>
    </source>
</reference>
<keyword evidence="6" id="KW-0508">mRNA splicing</keyword>
<dbReference type="GO" id="GO:0071006">
    <property type="term" value="C:U2-type catalytic step 1 spliceosome"/>
    <property type="evidence" value="ECO:0007669"/>
    <property type="project" value="Ensembl"/>
</dbReference>
<dbReference type="SMART" id="SM01083">
    <property type="entry name" value="Cir_N"/>
    <property type="match status" value="1"/>
</dbReference>
<name>G3UHC4_LOXAF</name>
<evidence type="ECO:0000256" key="9">
    <source>
        <dbReference type="SAM" id="MobiDB-lite"/>
    </source>
</evidence>
<proteinExistence type="inferred from homology"/>
<dbReference type="GO" id="GO:0000398">
    <property type="term" value="P:mRNA splicing, via spliceosome"/>
    <property type="evidence" value="ECO:0007669"/>
    <property type="project" value="Ensembl"/>
</dbReference>
<evidence type="ECO:0000256" key="1">
    <source>
        <dbReference type="ARBA" id="ARBA00004123"/>
    </source>
</evidence>
<dbReference type="Pfam" id="PF12542">
    <property type="entry name" value="CWC25"/>
    <property type="match status" value="1"/>
</dbReference>
<dbReference type="GeneTree" id="ENSGT00440000039055"/>
<dbReference type="InterPro" id="IPR051376">
    <property type="entry name" value="CWC25_splicing_factor"/>
</dbReference>
<feature type="coiled-coil region" evidence="8">
    <location>
        <begin position="23"/>
        <end position="66"/>
    </location>
</feature>
<comment type="similarity">
    <text evidence="2">Belongs to the CWC25 family.</text>
</comment>
<dbReference type="PANTHER" id="PTHR16196:SF0">
    <property type="entry name" value="PRE-MRNA-SPLICING FACTOR CWC25 HOMOLOG"/>
    <property type="match status" value="1"/>
</dbReference>
<evidence type="ECO:0000256" key="8">
    <source>
        <dbReference type="SAM" id="Coils"/>
    </source>
</evidence>
<sequence>MGGGDLNLKKSWHPQTLRNVEKVWKAEQKHEAERKKIEELQRELREERAREEMQRYAEDVGAVKKKEEKLDWMYQGPGGMVNRDEYLLGRPIDKYVFEKMEEKEAGCSSETGLLPGSIFAPSGANSLLDMASKIREDPLFIIRKKEEEKKREVLNNPVKMKKIKELLLNMRISLYLLFPYKRENGMKKREHKHRSSNSERSSSEDERSRGRSQKKMANSSPVLSRATGYGLQIRDSNHSQRLQGPLMAEPKGVHDLKNHSRSRSSSHSPPRHASKKSTREAGSRDRRSRSPGRRSRSPRPSKLHNSKGNRKERGRTKSPSPKKEVYQRRHAPGYTRKLSADELERKRQEMMENAKWREEERLNILKRHMKDEEREQRLEKLDSWDGKFIHRMKLESASTSSLEDRVKRNIYSLQRTSVALEKNFMKR</sequence>
<reference evidence="11" key="3">
    <citation type="submission" date="2025-09" db="UniProtKB">
        <authorList>
            <consortium name="Ensembl"/>
        </authorList>
    </citation>
    <scope>IDENTIFICATION</scope>
    <source>
        <strain evidence="11">Isolate ISIS603380</strain>
    </source>
</reference>
<evidence type="ECO:0000313" key="12">
    <source>
        <dbReference type="Proteomes" id="UP000007646"/>
    </source>
</evidence>
<dbReference type="InterPro" id="IPR019339">
    <property type="entry name" value="CIR_N_dom"/>
</dbReference>
<dbReference type="eggNOG" id="KOG3869">
    <property type="taxonomic scope" value="Eukaryota"/>
</dbReference>
<dbReference type="Pfam" id="PF10197">
    <property type="entry name" value="Cir_N"/>
    <property type="match status" value="1"/>
</dbReference>
<accession>G3UHC4</accession>
<feature type="region of interest" description="Disordered" evidence="9">
    <location>
        <begin position="186"/>
        <end position="235"/>
    </location>
</feature>
<dbReference type="InterPro" id="IPR022209">
    <property type="entry name" value="CWC25"/>
</dbReference>
<feature type="compositionally biased region" description="Basic residues" evidence="9">
    <location>
        <begin position="259"/>
        <end position="276"/>
    </location>
</feature>
<evidence type="ECO:0000256" key="4">
    <source>
        <dbReference type="ARBA" id="ARBA00022728"/>
    </source>
</evidence>
<keyword evidence="5 8" id="KW-0175">Coiled coil</keyword>
<evidence type="ECO:0000259" key="10">
    <source>
        <dbReference type="SMART" id="SM01083"/>
    </source>
</evidence>
<dbReference type="FunCoup" id="G3UHC4">
    <property type="interactions" value="1349"/>
</dbReference>
<dbReference type="AlphaFoldDB" id="G3UHC4"/>
<evidence type="ECO:0000256" key="7">
    <source>
        <dbReference type="ARBA" id="ARBA00023242"/>
    </source>
</evidence>